<evidence type="ECO:0000313" key="2">
    <source>
        <dbReference type="EMBL" id="EGG19704.1"/>
    </source>
</evidence>
<sequence length="498" mass="53760">MTNVNLTDNTLARFLLTGTMSTIHIYDSYIADNSNGDLTSSLIYFSGSDLVIDGVHLELLNVKNANGSVISMNHGNLVLQHTTVSESISNYGAIFLANTTADILNCTFSGNSAFSGAGAIYAIKGSVISIEQSTFRINAANFLMTDQQSNSVSTKLMFGSGGCFILQNSVLVSKNTLYYDNQATRCGGVAFLQGTSVATFTNNIFQSNNAYYGAGAICYSKSSLGCLIDNSNTFSENYATYGNIYATGPTTLVLTINDVDGSSNVTHLHPYTPFLATASLLDAYNQVVTVLPNPIGINITLLSPNNSQIEQYQVTNTLQGLMQVSISVANSNVTNEYVTFAVTTSSGFSISQDFYFTNCDPGYHPLSNITPTCVVCNPNTYGWDGQSCMSCTTGDYPTQVICPGSNQIIARTGWWIYPNSTPPDIYECDPDICLTGSCRPTQTGILCSVCEPGYRKVKLYCEECTSFNYYILAGMISAVGYGSTQLFVLSTRYMRAHL</sequence>
<keyword evidence="1" id="KW-1133">Transmembrane helix</keyword>
<dbReference type="InterPro" id="IPR011050">
    <property type="entry name" value="Pectin_lyase_fold/virulence"/>
</dbReference>
<proteinExistence type="predicted"/>
<feature type="transmembrane region" description="Helical" evidence="1">
    <location>
        <begin position="467"/>
        <end position="489"/>
    </location>
</feature>
<dbReference type="KEGG" id="dfa:DFA_00282"/>
<evidence type="ECO:0000256" key="1">
    <source>
        <dbReference type="SAM" id="Phobius"/>
    </source>
</evidence>
<dbReference type="OrthoDB" id="20615at2759"/>
<organism evidence="2 3">
    <name type="scientific">Cavenderia fasciculata</name>
    <name type="common">Slime mold</name>
    <name type="synonym">Dictyostelium fasciculatum</name>
    <dbReference type="NCBI Taxonomy" id="261658"/>
    <lineage>
        <taxon>Eukaryota</taxon>
        <taxon>Amoebozoa</taxon>
        <taxon>Evosea</taxon>
        <taxon>Eumycetozoa</taxon>
        <taxon>Dictyostelia</taxon>
        <taxon>Acytosteliales</taxon>
        <taxon>Cavenderiaceae</taxon>
        <taxon>Cavenderia</taxon>
    </lineage>
</organism>
<name>F4PY44_CACFS</name>
<protein>
    <submittedName>
        <fullName evidence="2">Uncharacterized protein</fullName>
    </submittedName>
</protein>
<evidence type="ECO:0000313" key="3">
    <source>
        <dbReference type="Proteomes" id="UP000007797"/>
    </source>
</evidence>
<dbReference type="OMA" id="SENYATY"/>
<keyword evidence="1" id="KW-0472">Membrane</keyword>
<keyword evidence="3" id="KW-1185">Reference proteome</keyword>
<reference evidence="3" key="1">
    <citation type="journal article" date="2011" name="Genome Res.">
        <title>Phylogeny-wide analysis of social amoeba genomes highlights ancient origins for complex intercellular communication.</title>
        <authorList>
            <person name="Heidel A.J."/>
            <person name="Lawal H.M."/>
            <person name="Felder M."/>
            <person name="Schilde C."/>
            <person name="Helps N.R."/>
            <person name="Tunggal B."/>
            <person name="Rivero F."/>
            <person name="John U."/>
            <person name="Schleicher M."/>
            <person name="Eichinger L."/>
            <person name="Platzer M."/>
            <person name="Noegel A.A."/>
            <person name="Schaap P."/>
            <person name="Gloeckner G."/>
        </authorList>
    </citation>
    <scope>NUCLEOTIDE SEQUENCE [LARGE SCALE GENOMIC DNA]</scope>
    <source>
        <strain evidence="3">SH3</strain>
    </source>
</reference>
<dbReference type="GeneID" id="14871578"/>
<dbReference type="AlphaFoldDB" id="F4PY44"/>
<dbReference type="Proteomes" id="UP000007797">
    <property type="component" value="Unassembled WGS sequence"/>
</dbReference>
<dbReference type="SUPFAM" id="SSF51126">
    <property type="entry name" value="Pectin lyase-like"/>
    <property type="match status" value="1"/>
</dbReference>
<dbReference type="PANTHER" id="PTHR32158:SF21">
    <property type="match status" value="1"/>
</dbReference>
<dbReference type="EMBL" id="GL883014">
    <property type="protein sequence ID" value="EGG19704.1"/>
    <property type="molecule type" value="Genomic_DNA"/>
</dbReference>
<dbReference type="RefSeq" id="XP_004357998.1">
    <property type="nucleotide sequence ID" value="XM_004357941.1"/>
</dbReference>
<accession>F4PY44</accession>
<keyword evidence="1" id="KW-0812">Transmembrane</keyword>
<gene>
    <name evidence="2" type="primary">dmpA</name>
    <name evidence="2" type="ORF">DFA_00282</name>
</gene>
<dbReference type="PANTHER" id="PTHR32158">
    <property type="entry name" value="RING-TYPE DOMAIN-CONTAINING PROTEIN"/>
    <property type="match status" value="1"/>
</dbReference>